<accession>A0A409XDB2</accession>
<proteinExistence type="predicted"/>
<dbReference type="EMBL" id="NHYD01002045">
    <property type="protein sequence ID" value="PPQ88721.1"/>
    <property type="molecule type" value="Genomic_DNA"/>
</dbReference>
<protein>
    <submittedName>
        <fullName evidence="1">Uncharacterized protein</fullName>
    </submittedName>
</protein>
<organism evidence="1 2">
    <name type="scientific">Psilocybe cyanescens</name>
    <dbReference type="NCBI Taxonomy" id="93625"/>
    <lineage>
        <taxon>Eukaryota</taxon>
        <taxon>Fungi</taxon>
        <taxon>Dikarya</taxon>
        <taxon>Basidiomycota</taxon>
        <taxon>Agaricomycotina</taxon>
        <taxon>Agaricomycetes</taxon>
        <taxon>Agaricomycetidae</taxon>
        <taxon>Agaricales</taxon>
        <taxon>Agaricineae</taxon>
        <taxon>Strophariaceae</taxon>
        <taxon>Psilocybe</taxon>
    </lineage>
</organism>
<dbReference type="InParanoid" id="A0A409XDB2"/>
<dbReference type="AlphaFoldDB" id="A0A409XDB2"/>
<evidence type="ECO:0000313" key="2">
    <source>
        <dbReference type="Proteomes" id="UP000283269"/>
    </source>
</evidence>
<name>A0A409XDB2_PSICY</name>
<dbReference type="Proteomes" id="UP000283269">
    <property type="component" value="Unassembled WGS sequence"/>
</dbReference>
<comment type="caution">
    <text evidence="1">The sequence shown here is derived from an EMBL/GenBank/DDBJ whole genome shotgun (WGS) entry which is preliminary data.</text>
</comment>
<evidence type="ECO:0000313" key="1">
    <source>
        <dbReference type="EMBL" id="PPQ88721.1"/>
    </source>
</evidence>
<keyword evidence="2" id="KW-1185">Reference proteome</keyword>
<sequence length="191" mass="21342">MSHSTACASSIPPTTTTMSNLFNTLSVYKLIKILSKSKNQHDIETLCPLMLNQELAFFTFLADKIQHFDANIASLHARVQIHHKVAERLANNPTQPFNINKQTGYAKKQTLCATDIKSWDICNTNAPPTNAPIAIDEHQDTQHNTVLSSVTMLLTEAISMIMMTPWMMLESPITWENPTDIEDNSTGTVEL</sequence>
<gene>
    <name evidence="1" type="ORF">CVT25_009485</name>
</gene>
<reference evidence="1 2" key="1">
    <citation type="journal article" date="2018" name="Evol. Lett.">
        <title>Horizontal gene cluster transfer increased hallucinogenic mushroom diversity.</title>
        <authorList>
            <person name="Reynolds H.T."/>
            <person name="Vijayakumar V."/>
            <person name="Gluck-Thaler E."/>
            <person name="Korotkin H.B."/>
            <person name="Matheny P.B."/>
            <person name="Slot J.C."/>
        </authorList>
    </citation>
    <scope>NUCLEOTIDE SEQUENCE [LARGE SCALE GENOMIC DNA]</scope>
    <source>
        <strain evidence="1 2">2631</strain>
    </source>
</reference>